<dbReference type="EMBL" id="CP151657">
    <property type="protein sequence ID" value="WZP16110.1"/>
    <property type="molecule type" value="Genomic_DNA"/>
</dbReference>
<dbReference type="Gene3D" id="2.60.40.1220">
    <property type="match status" value="1"/>
</dbReference>
<dbReference type="InterPro" id="IPR014756">
    <property type="entry name" value="Ig_E-set"/>
</dbReference>
<keyword evidence="4" id="KW-0186">Copper</keyword>
<accession>A0ABZ2ZVJ4</accession>
<dbReference type="PANTHER" id="PTHR34820">
    <property type="entry name" value="INNER MEMBRANE PROTEIN YEBZ"/>
    <property type="match status" value="1"/>
</dbReference>
<keyword evidence="6" id="KW-1133">Transmembrane helix</keyword>
<feature type="compositionally biased region" description="Low complexity" evidence="5">
    <location>
        <begin position="179"/>
        <end position="196"/>
    </location>
</feature>
<feature type="transmembrane region" description="Helical" evidence="6">
    <location>
        <begin position="41"/>
        <end position="63"/>
    </location>
</feature>
<evidence type="ECO:0000256" key="5">
    <source>
        <dbReference type="SAM" id="MobiDB-lite"/>
    </source>
</evidence>
<protein>
    <submittedName>
        <fullName evidence="8">Copper resistance CopC family protein</fullName>
    </submittedName>
</protein>
<evidence type="ECO:0000256" key="6">
    <source>
        <dbReference type="SAM" id="Phobius"/>
    </source>
</evidence>
<proteinExistence type="predicted"/>
<evidence type="ECO:0000313" key="8">
    <source>
        <dbReference type="EMBL" id="WZP16110.1"/>
    </source>
</evidence>
<keyword evidence="9" id="KW-1185">Reference proteome</keyword>
<dbReference type="SUPFAM" id="SSF81296">
    <property type="entry name" value="E set domains"/>
    <property type="match status" value="1"/>
</dbReference>
<name>A0ABZ2ZVJ4_9MICC</name>
<keyword evidence="6" id="KW-0812">Transmembrane</keyword>
<organism evidence="8 9">
    <name type="scientific">Arthrobacter citreus</name>
    <dbReference type="NCBI Taxonomy" id="1670"/>
    <lineage>
        <taxon>Bacteria</taxon>
        <taxon>Bacillati</taxon>
        <taxon>Actinomycetota</taxon>
        <taxon>Actinomycetes</taxon>
        <taxon>Micrococcales</taxon>
        <taxon>Micrococcaceae</taxon>
        <taxon>Arthrobacter</taxon>
    </lineage>
</organism>
<dbReference type="InterPro" id="IPR032694">
    <property type="entry name" value="CopC/D"/>
</dbReference>
<reference evidence="8 9" key="1">
    <citation type="submission" date="2024-04" db="EMBL/GenBank/DDBJ databases">
        <title>Arthrobacter sp. from Plains bison fecal sample.</title>
        <authorList>
            <person name="Ruzzini A."/>
        </authorList>
    </citation>
    <scope>NUCLEOTIDE SEQUENCE [LARGE SCALE GENOMIC DNA]</scope>
    <source>
        <strain evidence="8 9">EINP1</strain>
    </source>
</reference>
<evidence type="ECO:0000256" key="3">
    <source>
        <dbReference type="ARBA" id="ARBA00022729"/>
    </source>
</evidence>
<dbReference type="RefSeq" id="WP_342023758.1">
    <property type="nucleotide sequence ID" value="NZ_CP151657.1"/>
</dbReference>
<keyword evidence="6" id="KW-0472">Membrane</keyword>
<feature type="transmembrane region" description="Helical" evidence="6">
    <location>
        <begin position="204"/>
        <end position="225"/>
    </location>
</feature>
<feature type="domain" description="CopC" evidence="7">
    <location>
        <begin position="65"/>
        <end position="158"/>
    </location>
</feature>
<evidence type="ECO:0000259" key="7">
    <source>
        <dbReference type="Pfam" id="PF04234"/>
    </source>
</evidence>
<evidence type="ECO:0000256" key="2">
    <source>
        <dbReference type="ARBA" id="ARBA00022723"/>
    </source>
</evidence>
<dbReference type="InterPro" id="IPR014755">
    <property type="entry name" value="Cu-Rt/internalin_Ig-like"/>
</dbReference>
<comment type="subcellular location">
    <subcellularLocation>
        <location evidence="1">Cell envelope</location>
    </subcellularLocation>
</comment>
<dbReference type="PANTHER" id="PTHR34820:SF4">
    <property type="entry name" value="INNER MEMBRANE PROTEIN YEBZ"/>
    <property type="match status" value="1"/>
</dbReference>
<dbReference type="Proteomes" id="UP001448858">
    <property type="component" value="Chromosome"/>
</dbReference>
<evidence type="ECO:0000256" key="4">
    <source>
        <dbReference type="ARBA" id="ARBA00023008"/>
    </source>
</evidence>
<gene>
    <name evidence="8" type="ORF">AAE021_00520</name>
</gene>
<dbReference type="Pfam" id="PF04234">
    <property type="entry name" value="CopC"/>
    <property type="match status" value="1"/>
</dbReference>
<evidence type="ECO:0000256" key="1">
    <source>
        <dbReference type="ARBA" id="ARBA00004196"/>
    </source>
</evidence>
<keyword evidence="3" id="KW-0732">Signal</keyword>
<dbReference type="InterPro" id="IPR007348">
    <property type="entry name" value="CopC_dom"/>
</dbReference>
<evidence type="ECO:0000313" key="9">
    <source>
        <dbReference type="Proteomes" id="UP001448858"/>
    </source>
</evidence>
<sequence length="234" mass="23612">MSIFSYPSVFSSTASVPSGASGATAVSAASRPVRPAQALRALLLAALILAGGGAALATAPAAAAHDELVSTLPAAGERLEAAPAELELTFSSALMDLGNQIQVLDAEGRNWAESAPVLNRETLAQPLPTDMPNGEYSVRWRAVSSDGHPITGSYEFLVGADAVAGSAATAVPSEAGDNASDAEATESAEGTETAETNDGGLPAWLVPGITGGVTGLIILAVFTVVSRRKRGRTE</sequence>
<keyword evidence="2" id="KW-0479">Metal-binding</keyword>
<feature type="region of interest" description="Disordered" evidence="5">
    <location>
        <begin position="169"/>
        <end position="201"/>
    </location>
</feature>